<dbReference type="Proteomes" id="UP000036908">
    <property type="component" value="Unassembled WGS sequence"/>
</dbReference>
<sequence length="67" mass="7705">MKVLGYFLMLLGIFAGVLVFFVSGAIEIELFDGLWNLPIKVFTLILSVTLLFFGIRILRRKSRRLEV</sequence>
<reference evidence="3" key="1">
    <citation type="submission" date="2014-11" db="EMBL/GenBank/DDBJ databases">
        <title>Genome sequencing of Roseivirga sp. D-25.</title>
        <authorList>
            <person name="Selvaratnam C."/>
            <person name="Thevarajoo S."/>
            <person name="Goh K.M."/>
            <person name="Eee R."/>
            <person name="Chan K.-G."/>
            <person name="Chong C.S."/>
        </authorList>
    </citation>
    <scope>NUCLEOTIDE SEQUENCE [LARGE SCALE GENOMIC DNA]</scope>
    <source>
        <strain evidence="3">D-25</strain>
    </source>
</reference>
<evidence type="ECO:0000313" key="2">
    <source>
        <dbReference type="EMBL" id="KOF03826.1"/>
    </source>
</evidence>
<feature type="transmembrane region" description="Helical" evidence="1">
    <location>
        <begin position="7"/>
        <end position="26"/>
    </location>
</feature>
<proteinExistence type="predicted"/>
<name>A0A0L8ANJ2_9BACT</name>
<comment type="caution">
    <text evidence="2">The sequence shown here is derived from an EMBL/GenBank/DDBJ whole genome shotgun (WGS) entry which is preliminary data.</text>
</comment>
<keyword evidence="1" id="KW-0812">Transmembrane</keyword>
<dbReference type="AlphaFoldDB" id="A0A0L8ANJ2"/>
<dbReference type="PATRIC" id="fig|1566026.4.peg.2726"/>
<keyword evidence="3" id="KW-1185">Reference proteome</keyword>
<organism evidence="2 3">
    <name type="scientific">Roseivirga seohaensis subsp. aquiponti</name>
    <dbReference type="NCBI Taxonomy" id="1566026"/>
    <lineage>
        <taxon>Bacteria</taxon>
        <taxon>Pseudomonadati</taxon>
        <taxon>Bacteroidota</taxon>
        <taxon>Cytophagia</taxon>
        <taxon>Cytophagales</taxon>
        <taxon>Roseivirgaceae</taxon>
        <taxon>Roseivirga</taxon>
    </lineage>
</organism>
<gene>
    <name evidence="2" type="ORF">OB69_04520</name>
</gene>
<dbReference type="RefSeq" id="WP_053222509.1">
    <property type="nucleotide sequence ID" value="NZ_JSVA01000005.1"/>
</dbReference>
<accession>A0A0L8ANJ2</accession>
<evidence type="ECO:0000313" key="3">
    <source>
        <dbReference type="Proteomes" id="UP000036908"/>
    </source>
</evidence>
<keyword evidence="1" id="KW-1133">Transmembrane helix</keyword>
<keyword evidence="1" id="KW-0472">Membrane</keyword>
<dbReference type="EMBL" id="JSVA01000005">
    <property type="protein sequence ID" value="KOF03826.1"/>
    <property type="molecule type" value="Genomic_DNA"/>
</dbReference>
<protein>
    <submittedName>
        <fullName evidence="2">Uncharacterized protein</fullName>
    </submittedName>
</protein>
<feature type="transmembrane region" description="Helical" evidence="1">
    <location>
        <begin position="38"/>
        <end position="58"/>
    </location>
</feature>
<evidence type="ECO:0000256" key="1">
    <source>
        <dbReference type="SAM" id="Phobius"/>
    </source>
</evidence>